<dbReference type="NCBIfam" id="TIGR00368">
    <property type="entry name" value="YifB family Mg chelatase-like AAA ATPase"/>
    <property type="match status" value="1"/>
</dbReference>
<feature type="domain" description="AAA+ ATPase" evidence="4">
    <location>
        <begin position="211"/>
        <end position="394"/>
    </location>
</feature>
<dbReference type="InterPro" id="IPR014721">
    <property type="entry name" value="Ribsml_uS5_D2-typ_fold_subgr"/>
</dbReference>
<keyword evidence="6" id="KW-1185">Reference proteome</keyword>
<dbReference type="GO" id="GO:0003677">
    <property type="term" value="F:DNA binding"/>
    <property type="evidence" value="ECO:0007669"/>
    <property type="project" value="InterPro"/>
</dbReference>
<dbReference type="CDD" id="cd00009">
    <property type="entry name" value="AAA"/>
    <property type="match status" value="1"/>
</dbReference>
<dbReference type="Gene3D" id="3.30.230.10">
    <property type="match status" value="1"/>
</dbReference>
<comment type="caution">
    <text evidence="5">The sequence shown here is derived from an EMBL/GenBank/DDBJ whole genome shotgun (WGS) entry which is preliminary data.</text>
</comment>
<dbReference type="GO" id="GO:0005524">
    <property type="term" value="F:ATP binding"/>
    <property type="evidence" value="ECO:0007669"/>
    <property type="project" value="UniProtKB-KW"/>
</dbReference>
<dbReference type="InterPro" id="IPR000523">
    <property type="entry name" value="Mg_chelatse_chII-like_cat_dom"/>
</dbReference>
<dbReference type="PANTHER" id="PTHR32039:SF7">
    <property type="entry name" value="COMPETENCE PROTEIN COMM"/>
    <property type="match status" value="1"/>
</dbReference>
<dbReference type="InterPro" id="IPR025158">
    <property type="entry name" value="Mg_chelat-rel_C"/>
</dbReference>
<dbReference type="InterPro" id="IPR020568">
    <property type="entry name" value="Ribosomal_Su5_D2-typ_SF"/>
</dbReference>
<dbReference type="InterPro" id="IPR045006">
    <property type="entry name" value="CHLI-like"/>
</dbReference>
<dbReference type="Gene3D" id="3.40.50.300">
    <property type="entry name" value="P-loop containing nucleotide triphosphate hydrolases"/>
    <property type="match status" value="1"/>
</dbReference>
<evidence type="ECO:0000313" key="6">
    <source>
        <dbReference type="Proteomes" id="UP000249377"/>
    </source>
</evidence>
<dbReference type="InterPro" id="IPR003593">
    <property type="entry name" value="AAA+_ATPase"/>
</dbReference>
<evidence type="ECO:0000256" key="1">
    <source>
        <dbReference type="ARBA" id="ARBA00006354"/>
    </source>
</evidence>
<evidence type="ECO:0000256" key="2">
    <source>
        <dbReference type="ARBA" id="ARBA00022741"/>
    </source>
</evidence>
<protein>
    <submittedName>
        <fullName evidence="5">ATP-binding protein</fullName>
    </submittedName>
</protein>
<reference evidence="5 6" key="1">
    <citation type="submission" date="2018-06" db="EMBL/GenBank/DDBJ databases">
        <title>Noncontiguous genome sequence of Ruminococcaceae bacterium ASD2818.</title>
        <authorList>
            <person name="Chaplin A.V."/>
            <person name="Sokolova S.R."/>
            <person name="Kochetkova T.O."/>
            <person name="Goltsov A.Y."/>
            <person name="Trofimov D.Y."/>
            <person name="Efimov B.A."/>
        </authorList>
    </citation>
    <scope>NUCLEOTIDE SEQUENCE [LARGE SCALE GENOMIC DNA]</scope>
    <source>
        <strain evidence="5 6">ASD2818</strain>
    </source>
</reference>
<sequence>MVAKVHSMGLWGMDAFTVKVEADLSIGIPAFDIVGLPDASVKESRDRVRSAMKNSGFSFPVNKITINLAPADQRKEGSLYDLPLFTALMCATGQIAAEAVDGCALVGELSLSGELRPIRGVLPMAIHARERGFHTLFVPAENGAEGAAVDGLTVYAPKTVEELFLHLSGQKRLPPCSPSGQDCQSQTFWPDFSEVRGQEEAKRALEIAAAGGHNILLIGPPGSGKSMLAKRLPSILPDMAFEEVIETTKIHSIAGTIPNGSALVRHRPFRSPHHTVSPAGLSGGGTLPRPGELSLAHNGVLFLDELPFFSRAALEVLRQPLEDGRVTISRVNGTVSYPCSVMLVAAMNPCPCGYFGHPTRACTCTAASVSRYLSRVSGPLLDRLDLHIEVPPVEFDALASTKPAESSAAIQERVNRARTLQNQRYTGSNISCNARITPDRLQKICVLSDNARLLLKKAFETMGLSARAYDRVLKVARTIADLDGSEIIQPYHAAEAVQYRSLDRKYWMAELN</sequence>
<evidence type="ECO:0000313" key="5">
    <source>
        <dbReference type="EMBL" id="RAQ30501.1"/>
    </source>
</evidence>
<dbReference type="PANTHER" id="PTHR32039">
    <property type="entry name" value="MAGNESIUM-CHELATASE SUBUNIT CHLI"/>
    <property type="match status" value="1"/>
</dbReference>
<comment type="similarity">
    <text evidence="1">Belongs to the Mg-chelatase subunits D/I family. ComM subfamily.</text>
</comment>
<dbReference type="InterPro" id="IPR027417">
    <property type="entry name" value="P-loop_NTPase"/>
</dbReference>
<dbReference type="PRINTS" id="PR01657">
    <property type="entry name" value="MCMFAMILY"/>
</dbReference>
<evidence type="ECO:0000256" key="3">
    <source>
        <dbReference type="ARBA" id="ARBA00022840"/>
    </source>
</evidence>
<dbReference type="EMBL" id="QLYR01000001">
    <property type="protein sequence ID" value="RAQ30501.1"/>
    <property type="molecule type" value="Genomic_DNA"/>
</dbReference>
<dbReference type="SMART" id="SM00382">
    <property type="entry name" value="AAA"/>
    <property type="match status" value="1"/>
</dbReference>
<dbReference type="InterPro" id="IPR004482">
    <property type="entry name" value="Mg_chelat-rel"/>
</dbReference>
<keyword evidence="3 5" id="KW-0067">ATP-binding</keyword>
<organism evidence="5 6">
    <name type="scientific">Hydrogeniiclostridium mannosilyticum</name>
    <dbReference type="NCBI Taxonomy" id="2764322"/>
    <lineage>
        <taxon>Bacteria</taxon>
        <taxon>Bacillati</taxon>
        <taxon>Bacillota</taxon>
        <taxon>Clostridia</taxon>
        <taxon>Eubacteriales</taxon>
        <taxon>Acutalibacteraceae</taxon>
        <taxon>Hydrogeniiclostridium</taxon>
    </lineage>
</organism>
<dbReference type="Pfam" id="PF13541">
    <property type="entry name" value="ChlI"/>
    <property type="match status" value="1"/>
</dbReference>
<dbReference type="SUPFAM" id="SSF54211">
    <property type="entry name" value="Ribosomal protein S5 domain 2-like"/>
    <property type="match status" value="1"/>
</dbReference>
<dbReference type="Pfam" id="PF01078">
    <property type="entry name" value="Mg_chelatase"/>
    <property type="match status" value="1"/>
</dbReference>
<keyword evidence="2" id="KW-0547">Nucleotide-binding</keyword>
<name>A0A328UHD4_9FIRM</name>
<dbReference type="Proteomes" id="UP000249377">
    <property type="component" value="Unassembled WGS sequence"/>
</dbReference>
<proteinExistence type="inferred from homology"/>
<dbReference type="SUPFAM" id="SSF52540">
    <property type="entry name" value="P-loop containing nucleoside triphosphate hydrolases"/>
    <property type="match status" value="1"/>
</dbReference>
<gene>
    <name evidence="5" type="ORF">DPQ25_03095</name>
</gene>
<accession>A0A328UHD4</accession>
<dbReference type="AlphaFoldDB" id="A0A328UHD4"/>
<dbReference type="Pfam" id="PF13335">
    <property type="entry name" value="Mg_chelatase_C"/>
    <property type="match status" value="1"/>
</dbReference>
<evidence type="ECO:0000259" key="4">
    <source>
        <dbReference type="SMART" id="SM00382"/>
    </source>
</evidence>
<dbReference type="InterPro" id="IPR001208">
    <property type="entry name" value="MCM_dom"/>
</dbReference>
<dbReference type="RefSeq" id="WP_112331698.1">
    <property type="nucleotide sequence ID" value="NZ_QLYR01000001.1"/>
</dbReference>